<evidence type="ECO:0000256" key="4">
    <source>
        <dbReference type="SAM" id="Phobius"/>
    </source>
</evidence>
<keyword evidence="4" id="KW-0812">Transmembrane</keyword>
<organism evidence="5 6">
    <name type="scientific">Reticulomyxa filosa</name>
    <dbReference type="NCBI Taxonomy" id="46433"/>
    <lineage>
        <taxon>Eukaryota</taxon>
        <taxon>Sar</taxon>
        <taxon>Rhizaria</taxon>
        <taxon>Retaria</taxon>
        <taxon>Foraminifera</taxon>
        <taxon>Monothalamids</taxon>
        <taxon>Reticulomyxidae</taxon>
        <taxon>Reticulomyxa</taxon>
    </lineage>
</organism>
<feature type="transmembrane region" description="Helical" evidence="4">
    <location>
        <begin position="114"/>
        <end position="131"/>
    </location>
</feature>
<evidence type="ECO:0000313" key="5">
    <source>
        <dbReference type="EMBL" id="ETO01922.1"/>
    </source>
</evidence>
<gene>
    <name evidence="5" type="ORF">RFI_35517</name>
</gene>
<dbReference type="PROSITE" id="PS50082">
    <property type="entry name" value="WD_REPEATS_2"/>
    <property type="match status" value="1"/>
</dbReference>
<reference evidence="5 6" key="1">
    <citation type="journal article" date="2013" name="Curr. Biol.">
        <title>The Genome of the Foraminiferan Reticulomyxa filosa.</title>
        <authorList>
            <person name="Glockner G."/>
            <person name="Hulsmann N."/>
            <person name="Schleicher M."/>
            <person name="Noegel A.A."/>
            <person name="Eichinger L."/>
            <person name="Gallinger C."/>
            <person name="Pawlowski J."/>
            <person name="Sierra R."/>
            <person name="Euteneuer U."/>
            <person name="Pillet L."/>
            <person name="Moustafa A."/>
            <person name="Platzer M."/>
            <person name="Groth M."/>
            <person name="Szafranski K."/>
            <person name="Schliwa M."/>
        </authorList>
    </citation>
    <scope>NUCLEOTIDE SEQUENCE [LARGE SCALE GENOMIC DNA]</scope>
</reference>
<keyword evidence="6" id="KW-1185">Reference proteome</keyword>
<keyword evidence="4" id="KW-1133">Transmembrane helix</keyword>
<dbReference type="InterPro" id="IPR036322">
    <property type="entry name" value="WD40_repeat_dom_sf"/>
</dbReference>
<dbReference type="SMART" id="SM00320">
    <property type="entry name" value="WD40"/>
    <property type="match status" value="1"/>
</dbReference>
<dbReference type="InterPro" id="IPR015943">
    <property type="entry name" value="WD40/YVTN_repeat-like_dom_sf"/>
</dbReference>
<protein>
    <submittedName>
        <fullName evidence="5">Uncharacterized protein</fullName>
    </submittedName>
</protein>
<evidence type="ECO:0000256" key="1">
    <source>
        <dbReference type="ARBA" id="ARBA00022574"/>
    </source>
</evidence>
<keyword evidence="2" id="KW-0677">Repeat</keyword>
<dbReference type="SUPFAM" id="SSF50978">
    <property type="entry name" value="WD40 repeat-like"/>
    <property type="match status" value="1"/>
</dbReference>
<comment type="caution">
    <text evidence="5">The sequence shown here is derived from an EMBL/GenBank/DDBJ whole genome shotgun (WGS) entry which is preliminary data.</text>
</comment>
<dbReference type="InterPro" id="IPR019775">
    <property type="entry name" value="WD40_repeat_CS"/>
</dbReference>
<dbReference type="EMBL" id="ASPP01037096">
    <property type="protein sequence ID" value="ETO01922.1"/>
    <property type="molecule type" value="Genomic_DNA"/>
</dbReference>
<name>X6LLC4_RETFI</name>
<proteinExistence type="predicted"/>
<dbReference type="Proteomes" id="UP000023152">
    <property type="component" value="Unassembled WGS sequence"/>
</dbReference>
<feature type="repeat" description="WD" evidence="3">
    <location>
        <begin position="141"/>
        <end position="180"/>
    </location>
</feature>
<dbReference type="AlphaFoldDB" id="X6LLC4"/>
<evidence type="ECO:0000256" key="3">
    <source>
        <dbReference type="PROSITE-ProRule" id="PRU00221"/>
    </source>
</evidence>
<accession>X6LLC4</accession>
<dbReference type="InterPro" id="IPR001680">
    <property type="entry name" value="WD40_rpt"/>
</dbReference>
<evidence type="ECO:0000313" key="6">
    <source>
        <dbReference type="Proteomes" id="UP000023152"/>
    </source>
</evidence>
<dbReference type="PROSITE" id="PS50294">
    <property type="entry name" value="WD_REPEATS_REGION"/>
    <property type="match status" value="1"/>
</dbReference>
<feature type="non-terminal residue" evidence="5">
    <location>
        <position position="1"/>
    </location>
</feature>
<sequence length="180" mass="21211">DFFHKVIIQHTTKFFEEGKYAHIDQRNLQRKKKNNNSVSKCENIVSKELNYKLEYNQSPQMIKQGMQAFLAKTIAKHEFHENTKKYDGLLVASDELLSIMLVHLFFLFKILIKIFQYYLTYVSAVFMFDTFRSLCKLINAFTGNISTVWSIDYSTFDDCQFICSGSYDQTVCIWDVDNNK</sequence>
<evidence type="ECO:0000256" key="2">
    <source>
        <dbReference type="ARBA" id="ARBA00022737"/>
    </source>
</evidence>
<keyword evidence="1 3" id="KW-0853">WD repeat</keyword>
<dbReference type="Gene3D" id="2.130.10.10">
    <property type="entry name" value="YVTN repeat-like/Quinoprotein amine dehydrogenase"/>
    <property type="match status" value="1"/>
</dbReference>
<keyword evidence="4" id="KW-0472">Membrane</keyword>
<dbReference type="PROSITE" id="PS00678">
    <property type="entry name" value="WD_REPEATS_1"/>
    <property type="match status" value="1"/>
</dbReference>